<evidence type="ECO:0000313" key="2">
    <source>
        <dbReference type="Proteomes" id="UP000193942"/>
    </source>
</evidence>
<reference evidence="1 2" key="1">
    <citation type="submission" date="2010-04" db="EMBL/GenBank/DDBJ databases">
        <title>The Genome Sequence of Escherichia coli TA447.</title>
        <authorList>
            <consortium name="The Broad Institute Genome Sequencing Platform"/>
            <consortium name="The Broad Institute Genome Sequencing Center for Infectious Disease"/>
            <person name="Feldgarden M."/>
            <person name="Gordon D.M."/>
            <person name="Johnson J.R."/>
            <person name="Johnston B.D."/>
            <person name="Young S."/>
            <person name="Zeng Q."/>
            <person name="Koehrsen M."/>
            <person name="Alvarado L."/>
            <person name="Berlin A.M."/>
            <person name="Borenstein D."/>
            <person name="Chapman S.B."/>
            <person name="Chen Z."/>
            <person name="Engels R."/>
            <person name="Freedman E."/>
            <person name="Gellesch M."/>
            <person name="Goldberg J."/>
            <person name="Griggs A."/>
            <person name="Gujja S."/>
            <person name="Heilman E.R."/>
            <person name="Heiman D.I."/>
            <person name="Hepburn T.A."/>
            <person name="Howarth C."/>
            <person name="Jen D."/>
            <person name="Larson L."/>
            <person name="Mehta T."/>
            <person name="Park D."/>
            <person name="Pearson M."/>
            <person name="Richards J."/>
            <person name="Roberts A."/>
            <person name="Saif S."/>
            <person name="Shea T.D."/>
            <person name="Shenoy N."/>
            <person name="Sisk P."/>
            <person name="Stolte C."/>
            <person name="Sykes S.N."/>
            <person name="Walk T."/>
            <person name="White J."/>
            <person name="Yandava C."/>
            <person name="Haas B."/>
            <person name="Henn M.R."/>
            <person name="Nusbaum C."/>
            <person name="Birren B."/>
        </authorList>
    </citation>
    <scope>NUCLEOTIDE SEQUENCE [LARGE SCALE GENOMIC DNA]</scope>
    <source>
        <strain evidence="1 2">TA447</strain>
    </source>
</reference>
<name>A0A1X3J6R5_ECOLX</name>
<comment type="caution">
    <text evidence="1">The sequence shown here is derived from an EMBL/GenBank/DDBJ whole genome shotgun (WGS) entry which is preliminary data.</text>
</comment>
<organism evidence="1 2">
    <name type="scientific">Escherichia coli TA447</name>
    <dbReference type="NCBI Taxonomy" id="656447"/>
    <lineage>
        <taxon>Bacteria</taxon>
        <taxon>Pseudomonadati</taxon>
        <taxon>Pseudomonadota</taxon>
        <taxon>Gammaproteobacteria</taxon>
        <taxon>Enterobacterales</taxon>
        <taxon>Enterobacteriaceae</taxon>
        <taxon>Escherichia</taxon>
    </lineage>
</organism>
<sequence>MTISNSNLLKPFITGAELPPFKEDVFSKTEEQFKKSTHGKSLFICGNENLVNISAEKIDEIKNSKNFFSNIVNIIILLIKHPDKILPILHGCPAESIEFIKNAKRTGQWSYEMTDKYGQSIEVSYIFTDTIDNKSDGKLCLKICNSCNQNDSSTHEYKIDHQQLKNHIKQLEEWALLEKFYDNNAYYSKRTKQLEKKITDAGFITGKVNAEKFNVKEFKDDITSMLCEQPPLRTHQISSSGYVSADKLPKLYELNLKDAQRDLKTTPVDIDGVSLKFKTRERIAEEIAKKTAEKTAKKNSEIIAKQNANSIEEKNIEKNNKETNPEDNFVLKFSQEEINEMLLDYSDEEQKKLRPFFTSDHIYCLFDAFSQCLYNVARDGSPRYAGLLQQIASKCAILQDFDQQLFWRTFSGGGFHRRISVNSEPEKTDVWRFSTQFDFPHINDNGELSRTVLMFEGVAESNFKDIANHSSECFSYRCYAAPLDANAKK</sequence>
<gene>
    <name evidence="1" type="ORF">ECXG_03857</name>
</gene>
<evidence type="ECO:0000313" key="1">
    <source>
        <dbReference type="EMBL" id="OSK98111.1"/>
    </source>
</evidence>
<dbReference type="AlphaFoldDB" id="A0A1X3J6R5"/>
<dbReference type="RefSeq" id="WP_001612502.1">
    <property type="nucleotide sequence ID" value="NZ_ADIZ01000004.1"/>
</dbReference>
<proteinExistence type="predicted"/>
<protein>
    <submittedName>
        <fullName evidence="1">Uncharacterized protein</fullName>
    </submittedName>
</protein>
<dbReference type="EMBL" id="ADIZ01000004">
    <property type="protein sequence ID" value="OSK98111.1"/>
    <property type="molecule type" value="Genomic_DNA"/>
</dbReference>
<dbReference type="Proteomes" id="UP000193942">
    <property type="component" value="Unassembled WGS sequence"/>
</dbReference>
<accession>A0A1X3J6R5</accession>